<dbReference type="EMBL" id="CP000284">
    <property type="protein sequence ID" value="ABE50862.1"/>
    <property type="molecule type" value="Genomic_DNA"/>
</dbReference>
<keyword evidence="2" id="KW-1185">Reference proteome</keyword>
<dbReference type="KEGG" id="mfa:Mfla_2597"/>
<dbReference type="AlphaFoldDB" id="Q1GY25"/>
<dbReference type="STRING" id="265072.Mfla_2597"/>
<reference evidence="1 2" key="1">
    <citation type="submission" date="2006-03" db="EMBL/GenBank/DDBJ databases">
        <title>Complete sequence of Methylobacillus flagellatus KT.</title>
        <authorList>
            <consortium name="US DOE Joint Genome Institute"/>
            <person name="Copeland A."/>
            <person name="Lucas S."/>
            <person name="Lapidus A."/>
            <person name="Barry K."/>
            <person name="Detter J.C."/>
            <person name="Glavina del Rio T."/>
            <person name="Hammon N."/>
            <person name="Israni S."/>
            <person name="Dalin E."/>
            <person name="Tice H."/>
            <person name="Pitluck S."/>
            <person name="Brettin T."/>
            <person name="Bruce D."/>
            <person name="Han C."/>
            <person name="Tapia R."/>
            <person name="Saunders E."/>
            <person name="Gilna P."/>
            <person name="Schmutz J."/>
            <person name="Larimer F."/>
            <person name="Land M."/>
            <person name="Kyrpides N."/>
            <person name="Anderson I."/>
            <person name="Richardson P."/>
        </authorList>
    </citation>
    <scope>NUCLEOTIDE SEQUENCE [LARGE SCALE GENOMIC DNA]</scope>
    <source>
        <strain evidence="2">KT / ATCC 51484 / DSM 6875</strain>
    </source>
</reference>
<evidence type="ECO:0008006" key="3">
    <source>
        <dbReference type="Google" id="ProtNLM"/>
    </source>
</evidence>
<dbReference type="HOGENOM" id="CLU_1271064_0_0_4"/>
<name>Q1GY25_METFK</name>
<proteinExistence type="predicted"/>
<evidence type="ECO:0000313" key="2">
    <source>
        <dbReference type="Proteomes" id="UP000002440"/>
    </source>
</evidence>
<sequence>MRGMEQLCCNFMTRGTGGFSQSVVVFCLPCLPVSRLRKEPASWDMTVRGLFTQNYLTLHWPYKLRLSLASLMFTFQTRDESRCMVAISKRSMILLALTGSLLMSVSAQADPWRGGHRHGGPNIGFYFGPGYGPGWGPYYPRPYYAVPTYPYYPPVIVAPAPAPVPPPVYIEQVPQQSAAPEAADSGYWYYCKQPEGYYPYVKECPAGWQKVAPQPAR</sequence>
<dbReference type="Proteomes" id="UP000002440">
    <property type="component" value="Chromosome"/>
</dbReference>
<organism evidence="1 2">
    <name type="scientific">Methylobacillus flagellatus (strain ATCC 51484 / DSM 6875 / VKM B-1610 / KT)</name>
    <dbReference type="NCBI Taxonomy" id="265072"/>
    <lineage>
        <taxon>Bacteria</taxon>
        <taxon>Pseudomonadati</taxon>
        <taxon>Pseudomonadota</taxon>
        <taxon>Betaproteobacteria</taxon>
        <taxon>Nitrosomonadales</taxon>
        <taxon>Methylophilaceae</taxon>
        <taxon>Methylobacillus</taxon>
    </lineage>
</organism>
<dbReference type="eggNOG" id="ENOG503303I">
    <property type="taxonomic scope" value="Bacteria"/>
</dbReference>
<accession>Q1GY25</accession>
<evidence type="ECO:0000313" key="1">
    <source>
        <dbReference type="EMBL" id="ABE50862.1"/>
    </source>
</evidence>
<protein>
    <recommendedName>
        <fullName evidence="3">Proline-rich region</fullName>
    </recommendedName>
</protein>
<gene>
    <name evidence="1" type="ordered locus">Mfla_2597</name>
</gene>